<proteinExistence type="predicted"/>
<evidence type="ECO:0000259" key="1">
    <source>
        <dbReference type="Pfam" id="PF11074"/>
    </source>
</evidence>
<evidence type="ECO:0000313" key="2">
    <source>
        <dbReference type="EMBL" id="SVA56625.1"/>
    </source>
</evidence>
<dbReference type="EMBL" id="UINC01013051">
    <property type="protein sequence ID" value="SVA56625.1"/>
    <property type="molecule type" value="Genomic_DNA"/>
</dbReference>
<feature type="domain" description="DUF2779" evidence="1">
    <location>
        <begin position="305"/>
        <end position="429"/>
    </location>
</feature>
<reference evidence="2" key="1">
    <citation type="submission" date="2018-05" db="EMBL/GenBank/DDBJ databases">
        <authorList>
            <person name="Lanie J.A."/>
            <person name="Ng W.-L."/>
            <person name="Kazmierczak K.M."/>
            <person name="Andrzejewski T.M."/>
            <person name="Davidsen T.M."/>
            <person name="Wayne K.J."/>
            <person name="Tettelin H."/>
            <person name="Glass J.I."/>
            <person name="Rusch D."/>
            <person name="Podicherti R."/>
            <person name="Tsui H.-C.T."/>
            <person name="Winkler M.E."/>
        </authorList>
    </citation>
    <scope>NUCLEOTIDE SEQUENCE</scope>
</reference>
<name>A0A381WVS3_9ZZZZ</name>
<accession>A0A381WVS3</accession>
<gene>
    <name evidence="2" type="ORF">METZ01_LOCUS109479</name>
</gene>
<protein>
    <recommendedName>
        <fullName evidence="1">DUF2779 domain-containing protein</fullName>
    </recommendedName>
</protein>
<organism evidence="2">
    <name type="scientific">marine metagenome</name>
    <dbReference type="NCBI Taxonomy" id="408172"/>
    <lineage>
        <taxon>unclassified sequences</taxon>
        <taxon>metagenomes</taxon>
        <taxon>ecological metagenomes</taxon>
    </lineage>
</organism>
<dbReference type="Pfam" id="PF11074">
    <property type="entry name" value="DUF2779"/>
    <property type="match status" value="1"/>
</dbReference>
<sequence>MQSNTLTKSKYVRGLRCHKSLWLLMKGDVTPEPHSELSKAIFDEGNKVGKKAQELFPGGKLVEYEGSDIDEKIAETKEWIASGESTIYEATFKFDDIVVMVDILTKGKNGWEFYEVKSAANVYNTSSEVKIKDIYVNDIAIQYYVLKGSGLDISSSFLVHINGQYVRQGPLEKEKLFSIVDLTEDTIDAQKGIVDELKTIREALGGDEPEIKIGVYCNEPHECEFKAHCWKDIPKDNTVFNINGLKSSKKFELYESGVTMFEDIRDNFSLSDNQRLQVEAELSGKETVDLEQINNFLNNLWYPLCFLDFETITQVVPEWDGIMPYKPIPFQYSIHFIKQEGDRPLHLDFLDEEYSDPRKKLIDSLIKHIPKEACILAWTDYEGRQIRNLAQQFPDYSSHLLNFDKNIIDLSIPFKEKYFYKKEMKGSYSIKKVLPALLGHSPYSEMDINEGLGASNSFKKLMSKKDLTPHDREKIKKDLKIYCKQDTQGMIDVLEHLTQISLNY</sequence>
<dbReference type="InterPro" id="IPR021301">
    <property type="entry name" value="DUF2779"/>
</dbReference>
<dbReference type="AlphaFoldDB" id="A0A381WVS3"/>